<gene>
    <name evidence="1" type="ORF">BJ138DRAFT_1056571</name>
</gene>
<proteinExistence type="predicted"/>
<dbReference type="EMBL" id="MU267611">
    <property type="protein sequence ID" value="KAH7914589.1"/>
    <property type="molecule type" value="Genomic_DNA"/>
</dbReference>
<dbReference type="Proteomes" id="UP000790377">
    <property type="component" value="Unassembled WGS sequence"/>
</dbReference>
<organism evidence="1 2">
    <name type="scientific">Hygrophoropsis aurantiaca</name>
    <dbReference type="NCBI Taxonomy" id="72124"/>
    <lineage>
        <taxon>Eukaryota</taxon>
        <taxon>Fungi</taxon>
        <taxon>Dikarya</taxon>
        <taxon>Basidiomycota</taxon>
        <taxon>Agaricomycotina</taxon>
        <taxon>Agaricomycetes</taxon>
        <taxon>Agaricomycetidae</taxon>
        <taxon>Boletales</taxon>
        <taxon>Coniophorineae</taxon>
        <taxon>Hygrophoropsidaceae</taxon>
        <taxon>Hygrophoropsis</taxon>
    </lineage>
</organism>
<evidence type="ECO:0000313" key="2">
    <source>
        <dbReference type="Proteomes" id="UP000790377"/>
    </source>
</evidence>
<keyword evidence="2" id="KW-1185">Reference proteome</keyword>
<evidence type="ECO:0000313" key="1">
    <source>
        <dbReference type="EMBL" id="KAH7914589.1"/>
    </source>
</evidence>
<sequence>MSFLQPQALQGILNVTVESLAGHCGLSNDQSNHDIEDSIRVARLKQQLGILQSRPRAASDKIYYEFAANHLPALMNTYRQKSTAANFAMTMLNVVSHTAYFIRFQRSVAGSDLASLLASRIANAEADPDVEVIGEMCQFLSTLFVLQGATSVNEADRAKLVPKLRRWNRAYTGYLASDTSERCLGALTGDFMFQQMSRSIKTMLEQPLDQCGANCNRRVRSNASELLQCSRCKTAVYCGVPHQKQAWATHKALCFPPTF</sequence>
<reference evidence="1" key="1">
    <citation type="journal article" date="2021" name="New Phytol.">
        <title>Evolutionary innovations through gain and loss of genes in the ectomycorrhizal Boletales.</title>
        <authorList>
            <person name="Wu G."/>
            <person name="Miyauchi S."/>
            <person name="Morin E."/>
            <person name="Kuo A."/>
            <person name="Drula E."/>
            <person name="Varga T."/>
            <person name="Kohler A."/>
            <person name="Feng B."/>
            <person name="Cao Y."/>
            <person name="Lipzen A."/>
            <person name="Daum C."/>
            <person name="Hundley H."/>
            <person name="Pangilinan J."/>
            <person name="Johnson J."/>
            <person name="Barry K."/>
            <person name="LaButti K."/>
            <person name="Ng V."/>
            <person name="Ahrendt S."/>
            <person name="Min B."/>
            <person name="Choi I.G."/>
            <person name="Park H."/>
            <person name="Plett J.M."/>
            <person name="Magnuson J."/>
            <person name="Spatafora J.W."/>
            <person name="Nagy L.G."/>
            <person name="Henrissat B."/>
            <person name="Grigoriev I.V."/>
            <person name="Yang Z.L."/>
            <person name="Xu J."/>
            <person name="Martin F.M."/>
        </authorList>
    </citation>
    <scope>NUCLEOTIDE SEQUENCE</scope>
    <source>
        <strain evidence="1">ATCC 28755</strain>
    </source>
</reference>
<comment type="caution">
    <text evidence="1">The sequence shown here is derived from an EMBL/GenBank/DDBJ whole genome shotgun (WGS) entry which is preliminary data.</text>
</comment>
<protein>
    <submittedName>
        <fullName evidence="1">Uncharacterized protein</fullName>
    </submittedName>
</protein>
<accession>A0ACB8AMG5</accession>
<name>A0ACB8AMG5_9AGAM</name>